<dbReference type="Proteomes" id="UP000799779">
    <property type="component" value="Unassembled WGS sequence"/>
</dbReference>
<protein>
    <submittedName>
        <fullName evidence="1">Uncharacterized protein</fullName>
    </submittedName>
</protein>
<accession>A0A6A5WF04</accession>
<gene>
    <name evidence="1" type="ORF">P154DRAFT_534811</name>
</gene>
<dbReference type="OrthoDB" id="3792140at2759"/>
<evidence type="ECO:0000313" key="2">
    <source>
        <dbReference type="Proteomes" id="UP000799779"/>
    </source>
</evidence>
<dbReference type="AlphaFoldDB" id="A0A6A5WF04"/>
<evidence type="ECO:0000313" key="1">
    <source>
        <dbReference type="EMBL" id="KAF2000483.1"/>
    </source>
</evidence>
<proteinExistence type="predicted"/>
<keyword evidence="2" id="KW-1185">Reference proteome</keyword>
<sequence length="305" mass="34391">MAKNSQLMTENGAALKRRATKATGSDSKLTQKDWEIWLKWLTPERESLLIHDRVSCRFPDVPMHDFASANGDVQWNELAERVQDINSLRLFGVGTGDGDRQDELTSIFPKVLQEYRTGDLRQRPNKSLMASRAAPIIAVIAVALNNYRFLWIQGSAASIYIACRAWSREEMQRWTNLSPAQRALACTLWNDSDIGDSAHAMAFPYDAYRNNRLFTFDGQDTYQAVTSQELFYHVISTFANHKATTWSSLREVAKASICDYGRNLSKEYEGKWWHSVKGRLTDIKSTGTINAQGGSGAESEYSADA</sequence>
<name>A0A6A5WF04_9PLEO</name>
<organism evidence="1 2">
    <name type="scientific">Amniculicola lignicola CBS 123094</name>
    <dbReference type="NCBI Taxonomy" id="1392246"/>
    <lineage>
        <taxon>Eukaryota</taxon>
        <taxon>Fungi</taxon>
        <taxon>Dikarya</taxon>
        <taxon>Ascomycota</taxon>
        <taxon>Pezizomycotina</taxon>
        <taxon>Dothideomycetes</taxon>
        <taxon>Pleosporomycetidae</taxon>
        <taxon>Pleosporales</taxon>
        <taxon>Amniculicolaceae</taxon>
        <taxon>Amniculicola</taxon>
    </lineage>
</organism>
<reference evidence="1" key="1">
    <citation type="journal article" date="2020" name="Stud. Mycol.">
        <title>101 Dothideomycetes genomes: a test case for predicting lifestyles and emergence of pathogens.</title>
        <authorList>
            <person name="Haridas S."/>
            <person name="Albert R."/>
            <person name="Binder M."/>
            <person name="Bloem J."/>
            <person name="Labutti K."/>
            <person name="Salamov A."/>
            <person name="Andreopoulos B."/>
            <person name="Baker S."/>
            <person name="Barry K."/>
            <person name="Bills G."/>
            <person name="Bluhm B."/>
            <person name="Cannon C."/>
            <person name="Castanera R."/>
            <person name="Culley D."/>
            <person name="Daum C."/>
            <person name="Ezra D."/>
            <person name="Gonzalez J."/>
            <person name="Henrissat B."/>
            <person name="Kuo A."/>
            <person name="Liang C."/>
            <person name="Lipzen A."/>
            <person name="Lutzoni F."/>
            <person name="Magnuson J."/>
            <person name="Mondo S."/>
            <person name="Nolan M."/>
            <person name="Ohm R."/>
            <person name="Pangilinan J."/>
            <person name="Park H.-J."/>
            <person name="Ramirez L."/>
            <person name="Alfaro M."/>
            <person name="Sun H."/>
            <person name="Tritt A."/>
            <person name="Yoshinaga Y."/>
            <person name="Zwiers L.-H."/>
            <person name="Turgeon B."/>
            <person name="Goodwin S."/>
            <person name="Spatafora J."/>
            <person name="Crous P."/>
            <person name="Grigoriev I."/>
        </authorList>
    </citation>
    <scope>NUCLEOTIDE SEQUENCE</scope>
    <source>
        <strain evidence="1">CBS 123094</strain>
    </source>
</reference>
<dbReference type="EMBL" id="ML977589">
    <property type="protein sequence ID" value="KAF2000483.1"/>
    <property type="molecule type" value="Genomic_DNA"/>
</dbReference>